<feature type="compositionally biased region" description="Low complexity" evidence="1">
    <location>
        <begin position="372"/>
        <end position="386"/>
    </location>
</feature>
<proteinExistence type="predicted"/>
<name>A0A091D142_FUKDA</name>
<reference evidence="3 4" key="1">
    <citation type="submission" date="2013-11" db="EMBL/GenBank/DDBJ databases">
        <title>The Damaraland mole rat (Fukomys damarensis) genome and evolution of African mole rats.</title>
        <authorList>
            <person name="Gladyshev V.N."/>
            <person name="Fang X."/>
        </authorList>
    </citation>
    <scope>NUCLEOTIDE SEQUENCE [LARGE SCALE GENOMIC DNA]</scope>
    <source>
        <tissue evidence="3">Liver</tissue>
    </source>
</reference>
<feature type="domain" description="DUF4614" evidence="2">
    <location>
        <begin position="495"/>
        <end position="617"/>
    </location>
</feature>
<sequence>MTEETIGERLSGSALSYYPHDVPRLLPEAPLVPGAIRTQEDVVASSLARLPGQRLASVRKSSCGAFASSEPPWMEGMGDPILHRRPAQAAPTASRFIKRDQSRGVKLFSAPEPSGQGRGPWLSSGGSPATALATNTAMATGSRVRASAVLRKVAQMESKILSRAKACATQRDTESDPKKGEDVAHGGTNKPLSREVPGTFQTRAREASTAESPAPGAEGRRFLKTKGPAVGDRAPDTQRGTEGMPRVSRRGGPARKLNSRDSDEEEMQVLLGSLAEPSREASGQLGLPGSKVSQPGPTATPSTHAPRMVSLSTSGTSAESASCTAVPSPLACSPRRSAMGPDDSDGDSSLTAVSEKSDLERKGAGASGEKPSGSSLAAQAAAPAQLGGPGRPQPQSLASQSAATSGAGDEGVPTESEDTEGLGGSGSSGRPCSESAATSGAGDEGVPTESEDTEGLGGSGSSGRPCSEVSTVYSGDFERSPGASEDAPDGTLDTVSSRTGTVLLPRPPSSRRPQARPAARAMMKEMAVQTLDAFAGLWTEATGPGSALGGSYVDPAPIAPHVLGADAIEAAALDDLLRQQLHLTRQFIQASHHLHASLLQSLDRDTFHYHSLEEAKEVSGGVA</sequence>
<evidence type="ECO:0000256" key="1">
    <source>
        <dbReference type="SAM" id="MobiDB-lite"/>
    </source>
</evidence>
<dbReference type="Proteomes" id="UP000028990">
    <property type="component" value="Unassembled WGS sequence"/>
</dbReference>
<evidence type="ECO:0000313" key="3">
    <source>
        <dbReference type="EMBL" id="KFO24687.1"/>
    </source>
</evidence>
<dbReference type="Pfam" id="PF15391">
    <property type="entry name" value="DUF4614"/>
    <property type="match status" value="1"/>
</dbReference>
<dbReference type="PANTHER" id="PTHR22409:SF2">
    <property type="entry name" value="CHROMOSOME 19 OPEN READING FRAME 44"/>
    <property type="match status" value="1"/>
</dbReference>
<dbReference type="EMBL" id="KN123523">
    <property type="protein sequence ID" value="KFO24687.1"/>
    <property type="molecule type" value="Genomic_DNA"/>
</dbReference>
<organism evidence="3 4">
    <name type="scientific">Fukomys damarensis</name>
    <name type="common">Damaraland mole rat</name>
    <name type="synonym">Cryptomys damarensis</name>
    <dbReference type="NCBI Taxonomy" id="885580"/>
    <lineage>
        <taxon>Eukaryota</taxon>
        <taxon>Metazoa</taxon>
        <taxon>Chordata</taxon>
        <taxon>Craniata</taxon>
        <taxon>Vertebrata</taxon>
        <taxon>Euteleostomi</taxon>
        <taxon>Mammalia</taxon>
        <taxon>Eutheria</taxon>
        <taxon>Euarchontoglires</taxon>
        <taxon>Glires</taxon>
        <taxon>Rodentia</taxon>
        <taxon>Hystricomorpha</taxon>
        <taxon>Bathyergidae</taxon>
        <taxon>Fukomys</taxon>
    </lineage>
</organism>
<feature type="compositionally biased region" description="Basic and acidic residues" evidence="1">
    <location>
        <begin position="171"/>
        <end position="184"/>
    </location>
</feature>
<gene>
    <name evidence="3" type="ORF">H920_13905</name>
</gene>
<dbReference type="InterPro" id="IPR040120">
    <property type="entry name" value="C19orf44-like"/>
</dbReference>
<keyword evidence="4" id="KW-1185">Reference proteome</keyword>
<feature type="region of interest" description="Disordered" evidence="1">
    <location>
        <begin position="100"/>
        <end position="129"/>
    </location>
</feature>
<dbReference type="PANTHER" id="PTHR22409">
    <property type="entry name" value="CHROMOSOME 19 OPEN READING FRAME 44"/>
    <property type="match status" value="1"/>
</dbReference>
<feature type="compositionally biased region" description="Polar residues" evidence="1">
    <location>
        <begin position="462"/>
        <end position="473"/>
    </location>
</feature>
<dbReference type="AlphaFoldDB" id="A0A091D142"/>
<evidence type="ECO:0000259" key="2">
    <source>
        <dbReference type="Pfam" id="PF15391"/>
    </source>
</evidence>
<protein>
    <recommendedName>
        <fullName evidence="2">DUF4614 domain-containing protein</fullName>
    </recommendedName>
</protein>
<feature type="compositionally biased region" description="Polar residues" evidence="1">
    <location>
        <begin position="310"/>
        <end position="325"/>
    </location>
</feature>
<accession>A0A091D142</accession>
<dbReference type="InterPro" id="IPR027884">
    <property type="entry name" value="DUF4614"/>
</dbReference>
<feature type="compositionally biased region" description="Polar residues" evidence="1">
    <location>
        <begin position="291"/>
        <end position="303"/>
    </location>
</feature>
<feature type="region of interest" description="Disordered" evidence="1">
    <location>
        <begin position="162"/>
        <end position="515"/>
    </location>
</feature>
<evidence type="ECO:0000313" key="4">
    <source>
        <dbReference type="Proteomes" id="UP000028990"/>
    </source>
</evidence>